<accession>A0A560HW76</accession>
<dbReference type="STRING" id="1399419.A5906_17360"/>
<dbReference type="SMART" id="SM00479">
    <property type="entry name" value="EXOIII"/>
    <property type="match status" value="1"/>
</dbReference>
<organism evidence="4 5">
    <name type="scientific">Bradyrhizobium sacchari</name>
    <dbReference type="NCBI Taxonomy" id="1399419"/>
    <lineage>
        <taxon>Bacteria</taxon>
        <taxon>Pseudomonadati</taxon>
        <taxon>Pseudomonadota</taxon>
        <taxon>Alphaproteobacteria</taxon>
        <taxon>Hyphomicrobiales</taxon>
        <taxon>Nitrobacteraceae</taxon>
        <taxon>Bradyrhizobium</taxon>
    </lineage>
</organism>
<protein>
    <submittedName>
        <fullName evidence="4">DNA polymerase-3 subunit epsilon</fullName>
    </submittedName>
</protein>
<dbReference type="NCBIfam" id="NF006615">
    <property type="entry name" value="PRK09182.1"/>
    <property type="match status" value="1"/>
</dbReference>
<evidence type="ECO:0000256" key="2">
    <source>
        <dbReference type="ARBA" id="ARBA00026073"/>
    </source>
</evidence>
<dbReference type="GO" id="GO:0003676">
    <property type="term" value="F:nucleic acid binding"/>
    <property type="evidence" value="ECO:0007669"/>
    <property type="project" value="InterPro"/>
</dbReference>
<dbReference type="PANTHER" id="PTHR30231">
    <property type="entry name" value="DNA POLYMERASE III SUBUNIT EPSILON"/>
    <property type="match status" value="1"/>
</dbReference>
<sequence length="288" mass="32995">MAEILSKSPDYRVLRRLTPRTEFAPCDGQATKTGILLDVETTGLNTAQDEIIELAMVKFDYLPDDRIARITDVFSSLNEPQHPIPVEITELTGITDEMVLGHRIDPDAVSAFVSDAVIVVAHNANFDRKFAERYWPVFERKPWACSATEIEWRRHGFDGSRLGYLLAGAGLFHQAHRAIDDCRALIEILATDVPNQVRSAFAILLERARRKTIRIWAEQSPFDLKDVLKRRGYRWSDGSDGRPRSWYIDVDEVNQVVEVEFLRTAIYLKDVEPRMQIMSAMNRFSSRL</sequence>
<dbReference type="PANTHER" id="PTHR30231:SF37">
    <property type="entry name" value="EXODEOXYRIBONUCLEASE 10"/>
    <property type="match status" value="1"/>
</dbReference>
<dbReference type="FunFam" id="3.30.420.10:FF:000045">
    <property type="entry name" value="3'-5' exonuclease DinG"/>
    <property type="match status" value="1"/>
</dbReference>
<evidence type="ECO:0000259" key="3">
    <source>
        <dbReference type="SMART" id="SM00479"/>
    </source>
</evidence>
<comment type="function">
    <text evidence="1">DNA polymerase III is a complex, multichain enzyme responsible for most of the replicative synthesis in bacteria. The epsilon subunit contain the editing function and is a proofreading 3'-5' exonuclease.</text>
</comment>
<dbReference type="InterPro" id="IPR013520">
    <property type="entry name" value="Ribonucl_H"/>
</dbReference>
<dbReference type="GO" id="GO:0045004">
    <property type="term" value="P:DNA replication proofreading"/>
    <property type="evidence" value="ECO:0007669"/>
    <property type="project" value="TreeGrafter"/>
</dbReference>
<evidence type="ECO:0000313" key="4">
    <source>
        <dbReference type="EMBL" id="TWB68896.1"/>
    </source>
</evidence>
<dbReference type="Pfam" id="PF00929">
    <property type="entry name" value="RNase_T"/>
    <property type="match status" value="1"/>
</dbReference>
<name>A0A560HW76_9BRAD</name>
<dbReference type="AlphaFoldDB" id="A0A560HW76"/>
<dbReference type="CDD" id="cd06127">
    <property type="entry name" value="DEDDh"/>
    <property type="match status" value="1"/>
</dbReference>
<dbReference type="Gene3D" id="3.30.420.10">
    <property type="entry name" value="Ribonuclease H-like superfamily/Ribonuclease H"/>
    <property type="match status" value="1"/>
</dbReference>
<dbReference type="SUPFAM" id="SSF53098">
    <property type="entry name" value="Ribonuclease H-like"/>
    <property type="match status" value="1"/>
</dbReference>
<evidence type="ECO:0000256" key="1">
    <source>
        <dbReference type="ARBA" id="ARBA00025483"/>
    </source>
</evidence>
<dbReference type="Proteomes" id="UP000315914">
    <property type="component" value="Unassembled WGS sequence"/>
</dbReference>
<dbReference type="GO" id="GO:0005829">
    <property type="term" value="C:cytosol"/>
    <property type="evidence" value="ECO:0007669"/>
    <property type="project" value="TreeGrafter"/>
</dbReference>
<gene>
    <name evidence="4" type="ORF">FBZ95_11016</name>
</gene>
<feature type="domain" description="Exonuclease" evidence="3">
    <location>
        <begin position="33"/>
        <end position="198"/>
    </location>
</feature>
<comment type="caution">
    <text evidence="4">The sequence shown here is derived from an EMBL/GenBank/DDBJ whole genome shotgun (WGS) entry which is preliminary data.</text>
</comment>
<dbReference type="GO" id="GO:0008408">
    <property type="term" value="F:3'-5' exonuclease activity"/>
    <property type="evidence" value="ECO:0007669"/>
    <property type="project" value="TreeGrafter"/>
</dbReference>
<evidence type="ECO:0000313" key="5">
    <source>
        <dbReference type="Proteomes" id="UP000315914"/>
    </source>
</evidence>
<dbReference type="EMBL" id="VITW01000010">
    <property type="protein sequence ID" value="TWB68896.1"/>
    <property type="molecule type" value="Genomic_DNA"/>
</dbReference>
<dbReference type="InterPro" id="IPR012337">
    <property type="entry name" value="RNaseH-like_sf"/>
</dbReference>
<proteinExistence type="predicted"/>
<reference evidence="4 5" key="1">
    <citation type="submission" date="2019-06" db="EMBL/GenBank/DDBJ databases">
        <title>Genomic Encyclopedia of Type Strains, Phase IV (KMG-V): Genome sequencing to study the core and pangenomes of soil and plant-associated prokaryotes.</title>
        <authorList>
            <person name="Whitman W."/>
        </authorList>
    </citation>
    <scope>NUCLEOTIDE SEQUENCE [LARGE SCALE GENOMIC DNA]</scope>
    <source>
        <strain evidence="4 5">BR 10556</strain>
    </source>
</reference>
<comment type="subunit">
    <text evidence="2">DNA polymerase III contains a core (composed of alpha, epsilon and theta chains) that associates with a tau subunit. This core dimerizes to form the POLIII' complex. PolIII' associates with the gamma complex (composed of gamma, delta, delta', psi and chi chains) and with the beta chain to form the complete DNA polymerase III complex.</text>
</comment>
<dbReference type="InterPro" id="IPR036397">
    <property type="entry name" value="RNaseH_sf"/>
</dbReference>
<keyword evidence="5" id="KW-1185">Reference proteome</keyword>